<evidence type="ECO:0000313" key="6">
    <source>
        <dbReference type="EMBL" id="CAF4011195.1"/>
    </source>
</evidence>
<proteinExistence type="predicted"/>
<dbReference type="Gene3D" id="2.30.42.10">
    <property type="match status" value="1"/>
</dbReference>
<dbReference type="SUPFAM" id="SSF50156">
    <property type="entry name" value="PDZ domain-like"/>
    <property type="match status" value="1"/>
</dbReference>
<dbReference type="Proteomes" id="UP000681722">
    <property type="component" value="Unassembled WGS sequence"/>
</dbReference>
<dbReference type="PROSITE" id="PS50106">
    <property type="entry name" value="PDZ"/>
    <property type="match status" value="1"/>
</dbReference>
<dbReference type="SMART" id="SM00228">
    <property type="entry name" value="PDZ"/>
    <property type="match status" value="1"/>
</dbReference>
<dbReference type="PANTHER" id="PTHR24214">
    <property type="entry name" value="PDZ AND LIM DOMAIN PROTEIN ZASP"/>
    <property type="match status" value="1"/>
</dbReference>
<evidence type="ECO:0000259" key="4">
    <source>
        <dbReference type="PROSITE" id="PS50106"/>
    </source>
</evidence>
<dbReference type="GO" id="GO:0031941">
    <property type="term" value="C:filamentous actin"/>
    <property type="evidence" value="ECO:0007669"/>
    <property type="project" value="TreeGrafter"/>
</dbReference>
<feature type="domain" description="PDZ" evidence="4">
    <location>
        <begin position="11"/>
        <end position="91"/>
    </location>
</feature>
<evidence type="ECO:0000313" key="5">
    <source>
        <dbReference type="EMBL" id="CAF1245467.1"/>
    </source>
</evidence>
<dbReference type="GO" id="GO:0051371">
    <property type="term" value="F:muscle alpha-actinin binding"/>
    <property type="evidence" value="ECO:0007669"/>
    <property type="project" value="TreeGrafter"/>
</dbReference>
<dbReference type="InterPro" id="IPR001478">
    <property type="entry name" value="PDZ"/>
</dbReference>
<dbReference type="GO" id="GO:0030018">
    <property type="term" value="C:Z disc"/>
    <property type="evidence" value="ECO:0007669"/>
    <property type="project" value="TreeGrafter"/>
</dbReference>
<evidence type="ECO:0000256" key="1">
    <source>
        <dbReference type="ARBA" id="ARBA00004496"/>
    </source>
</evidence>
<dbReference type="GO" id="GO:0001725">
    <property type="term" value="C:stress fiber"/>
    <property type="evidence" value="ECO:0007669"/>
    <property type="project" value="TreeGrafter"/>
</dbReference>
<evidence type="ECO:0000256" key="3">
    <source>
        <dbReference type="ARBA" id="ARBA00023038"/>
    </source>
</evidence>
<dbReference type="InterPro" id="IPR036034">
    <property type="entry name" value="PDZ_sf"/>
</dbReference>
<dbReference type="Pfam" id="PF00595">
    <property type="entry name" value="PDZ"/>
    <property type="match status" value="1"/>
</dbReference>
<dbReference type="AlphaFoldDB" id="A0A814ZM39"/>
<dbReference type="GO" id="GO:0061061">
    <property type="term" value="P:muscle structure development"/>
    <property type="evidence" value="ECO:0007669"/>
    <property type="project" value="TreeGrafter"/>
</dbReference>
<dbReference type="EMBL" id="CAJOBC010012189">
    <property type="protein sequence ID" value="CAF4011195.1"/>
    <property type="molecule type" value="Genomic_DNA"/>
</dbReference>
<comment type="caution">
    <text evidence="5">The sequence shown here is derived from an EMBL/GenBank/DDBJ whole genome shotgun (WGS) entry which is preliminary data.</text>
</comment>
<keyword evidence="3" id="KW-0440">LIM domain</keyword>
<sequence>MQHNSNSNVQTVRLVRDSTEGTWGFGSQGGTEFSIPLSIQLINPNTPAQQSGLAPGDKVLTINRRDATNLSHQEAKMEITRSGNDLELVIT</sequence>
<accession>A0A814ZM39</accession>
<dbReference type="CDD" id="cd23068">
    <property type="entry name" value="PDZ_ZASP52-like"/>
    <property type="match status" value="1"/>
</dbReference>
<keyword evidence="7" id="KW-1185">Reference proteome</keyword>
<feature type="non-terminal residue" evidence="5">
    <location>
        <position position="1"/>
    </location>
</feature>
<keyword evidence="2" id="KW-0963">Cytoplasm</keyword>
<dbReference type="GO" id="GO:0005912">
    <property type="term" value="C:adherens junction"/>
    <property type="evidence" value="ECO:0007669"/>
    <property type="project" value="TreeGrafter"/>
</dbReference>
<dbReference type="InterPro" id="IPR050604">
    <property type="entry name" value="PDZ-LIM_domain"/>
</dbReference>
<organism evidence="5 7">
    <name type="scientific">Didymodactylos carnosus</name>
    <dbReference type="NCBI Taxonomy" id="1234261"/>
    <lineage>
        <taxon>Eukaryota</taxon>
        <taxon>Metazoa</taxon>
        <taxon>Spiralia</taxon>
        <taxon>Gnathifera</taxon>
        <taxon>Rotifera</taxon>
        <taxon>Eurotatoria</taxon>
        <taxon>Bdelloidea</taxon>
        <taxon>Philodinida</taxon>
        <taxon>Philodinidae</taxon>
        <taxon>Didymodactylos</taxon>
    </lineage>
</organism>
<protein>
    <recommendedName>
        <fullName evidence="4">PDZ domain-containing protein</fullName>
    </recommendedName>
</protein>
<keyword evidence="3" id="KW-0479">Metal-binding</keyword>
<dbReference type="OrthoDB" id="44841at2759"/>
<reference evidence="5" key="1">
    <citation type="submission" date="2021-02" db="EMBL/GenBank/DDBJ databases">
        <authorList>
            <person name="Nowell W R."/>
        </authorList>
    </citation>
    <scope>NUCLEOTIDE SEQUENCE</scope>
</reference>
<dbReference type="GO" id="GO:0003779">
    <property type="term" value="F:actin binding"/>
    <property type="evidence" value="ECO:0007669"/>
    <property type="project" value="TreeGrafter"/>
</dbReference>
<dbReference type="EMBL" id="CAJNOQ010010195">
    <property type="protein sequence ID" value="CAF1245467.1"/>
    <property type="molecule type" value="Genomic_DNA"/>
</dbReference>
<evidence type="ECO:0000313" key="7">
    <source>
        <dbReference type="Proteomes" id="UP000663829"/>
    </source>
</evidence>
<dbReference type="Proteomes" id="UP000663829">
    <property type="component" value="Unassembled WGS sequence"/>
</dbReference>
<evidence type="ECO:0000256" key="2">
    <source>
        <dbReference type="ARBA" id="ARBA00022490"/>
    </source>
</evidence>
<keyword evidence="3" id="KW-0862">Zinc</keyword>
<dbReference type="PANTHER" id="PTHR24214:SF38">
    <property type="entry name" value="PDZ AND LIM DOMAIN PROTEIN ZASP-RELATED"/>
    <property type="match status" value="1"/>
</dbReference>
<dbReference type="GO" id="GO:0030036">
    <property type="term" value="P:actin cytoskeleton organization"/>
    <property type="evidence" value="ECO:0007669"/>
    <property type="project" value="TreeGrafter"/>
</dbReference>
<name>A0A814ZM39_9BILA</name>
<gene>
    <name evidence="5" type="ORF">GPM918_LOCUS25869</name>
    <name evidence="6" type="ORF">SRO942_LOCUS25928</name>
</gene>
<comment type="subcellular location">
    <subcellularLocation>
        <location evidence="1">Cytoplasm</location>
    </subcellularLocation>
</comment>